<dbReference type="RefSeq" id="WP_157775148.1">
    <property type="nucleotide sequence ID" value="NZ_LT960614.1"/>
</dbReference>
<proteinExistence type="predicted"/>
<dbReference type="Proteomes" id="UP000223606">
    <property type="component" value="Chromosome 1"/>
</dbReference>
<organism evidence="1 2">
    <name type="scientific">Hartmannibacter diazotrophicus</name>
    <dbReference type="NCBI Taxonomy" id="1482074"/>
    <lineage>
        <taxon>Bacteria</taxon>
        <taxon>Pseudomonadati</taxon>
        <taxon>Pseudomonadota</taxon>
        <taxon>Alphaproteobacteria</taxon>
        <taxon>Hyphomicrobiales</taxon>
        <taxon>Pleomorphomonadaceae</taxon>
        <taxon>Hartmannibacter</taxon>
    </lineage>
</organism>
<evidence type="ECO:0000313" key="1">
    <source>
        <dbReference type="EMBL" id="SON53904.1"/>
    </source>
</evidence>
<evidence type="ECO:0000313" key="2">
    <source>
        <dbReference type="Proteomes" id="UP000223606"/>
    </source>
</evidence>
<protein>
    <submittedName>
        <fullName evidence="1">Uncharacterized protein</fullName>
    </submittedName>
</protein>
<reference evidence="2" key="1">
    <citation type="submission" date="2017-09" db="EMBL/GenBank/DDBJ databases">
        <title>Genome sequence of Nannocystis excedens DSM 71.</title>
        <authorList>
            <person name="Blom J."/>
        </authorList>
    </citation>
    <scope>NUCLEOTIDE SEQUENCE [LARGE SCALE GENOMIC DNA]</scope>
    <source>
        <strain evidence="2">type strain: E19</strain>
    </source>
</reference>
<dbReference type="EMBL" id="LT960614">
    <property type="protein sequence ID" value="SON53904.1"/>
    <property type="molecule type" value="Genomic_DNA"/>
</dbReference>
<gene>
    <name evidence="1" type="ORF">HDIA_0363</name>
</gene>
<name>A0A2C9D0Y8_9HYPH</name>
<sequence length="85" mass="9704">MTDADPKPNVVPLFRGSDNRKYETSVERFGKQQFLHVLACHRRCHLHNSCVIVAQMKAAWATRDYFHPAFDVSIGCRTDRKLGTG</sequence>
<accession>A0A2C9D0Y8</accession>
<dbReference type="AlphaFoldDB" id="A0A2C9D0Y8"/>
<dbReference type="KEGG" id="hdi:HDIA_0363"/>
<keyword evidence="2" id="KW-1185">Reference proteome</keyword>